<dbReference type="SUPFAM" id="SSF46955">
    <property type="entry name" value="Putative DNA-binding domain"/>
    <property type="match status" value="1"/>
</dbReference>
<proteinExistence type="predicted"/>
<comment type="caution">
    <text evidence="2">The sequence shown here is derived from an EMBL/GenBank/DDBJ whole genome shotgun (WGS) entry which is preliminary data.</text>
</comment>
<gene>
    <name evidence="2" type="ORF">A2493_01925</name>
</gene>
<evidence type="ECO:0000313" key="2">
    <source>
        <dbReference type="EMBL" id="OGH84958.1"/>
    </source>
</evidence>
<dbReference type="InterPro" id="IPR009061">
    <property type="entry name" value="DNA-bd_dom_put_sf"/>
</dbReference>
<dbReference type="InterPro" id="IPR041657">
    <property type="entry name" value="HTH_17"/>
</dbReference>
<sequence length="110" mass="12687">MPEVNIQKPKEIIRVSISEAARLFGVNPQTIRRAIKSQEITYVVVAGRYKINFESLVRWSQKKVTVKNKSEKFGIGQYVDKWKIKNTLYSPSTKSIKTTDDQKQIETPKS</sequence>
<dbReference type="AlphaFoldDB" id="A0A1F6NM77"/>
<accession>A0A1F6NM77</accession>
<evidence type="ECO:0000313" key="3">
    <source>
        <dbReference type="Proteomes" id="UP000178349"/>
    </source>
</evidence>
<protein>
    <recommendedName>
        <fullName evidence="1">Helix-turn-helix domain-containing protein</fullName>
    </recommendedName>
</protein>
<reference evidence="2 3" key="1">
    <citation type="journal article" date="2016" name="Nat. Commun.">
        <title>Thousands of microbial genomes shed light on interconnected biogeochemical processes in an aquifer system.</title>
        <authorList>
            <person name="Anantharaman K."/>
            <person name="Brown C.T."/>
            <person name="Hug L.A."/>
            <person name="Sharon I."/>
            <person name="Castelle C.J."/>
            <person name="Probst A.J."/>
            <person name="Thomas B.C."/>
            <person name="Singh A."/>
            <person name="Wilkins M.J."/>
            <person name="Karaoz U."/>
            <person name="Brodie E.L."/>
            <person name="Williams K.H."/>
            <person name="Hubbard S.S."/>
            <person name="Banfield J.F."/>
        </authorList>
    </citation>
    <scope>NUCLEOTIDE SEQUENCE [LARGE SCALE GENOMIC DNA]</scope>
</reference>
<organism evidence="2 3">
    <name type="scientific">Candidatus Magasanikbacteria bacterium RIFOXYC12_FULL_33_11</name>
    <dbReference type="NCBI Taxonomy" id="1798701"/>
    <lineage>
        <taxon>Bacteria</taxon>
        <taxon>Candidatus Magasanikiibacteriota</taxon>
    </lineage>
</organism>
<dbReference type="Proteomes" id="UP000178349">
    <property type="component" value="Unassembled WGS sequence"/>
</dbReference>
<name>A0A1F6NM77_9BACT</name>
<evidence type="ECO:0000259" key="1">
    <source>
        <dbReference type="Pfam" id="PF12728"/>
    </source>
</evidence>
<dbReference type="EMBL" id="MFQW01000053">
    <property type="protein sequence ID" value="OGH84958.1"/>
    <property type="molecule type" value="Genomic_DNA"/>
</dbReference>
<dbReference type="Pfam" id="PF12728">
    <property type="entry name" value="HTH_17"/>
    <property type="match status" value="1"/>
</dbReference>
<feature type="domain" description="Helix-turn-helix" evidence="1">
    <location>
        <begin position="16"/>
        <end position="61"/>
    </location>
</feature>